<keyword evidence="1" id="KW-0812">Transmembrane</keyword>
<dbReference type="EMBL" id="BAABXL010000001">
    <property type="protein sequence ID" value="GAA6269844.1"/>
    <property type="molecule type" value="Genomic_DNA"/>
</dbReference>
<feature type="transmembrane region" description="Helical" evidence="1">
    <location>
        <begin position="381"/>
        <end position="399"/>
    </location>
</feature>
<gene>
    <name evidence="2" type="ORF">F130042H8_29040</name>
</gene>
<keyword evidence="3" id="KW-1185">Reference proteome</keyword>
<evidence type="ECO:0000313" key="3">
    <source>
        <dbReference type="Proteomes" id="UP001600894"/>
    </source>
</evidence>
<dbReference type="RefSeq" id="WP_390470564.1">
    <property type="nucleotide sequence ID" value="NZ_BAABXL010000001.1"/>
</dbReference>
<proteinExistence type="predicted"/>
<feature type="transmembrane region" description="Helical" evidence="1">
    <location>
        <begin position="411"/>
        <end position="430"/>
    </location>
</feature>
<evidence type="ECO:0000256" key="1">
    <source>
        <dbReference type="SAM" id="Phobius"/>
    </source>
</evidence>
<evidence type="ECO:0000313" key="2">
    <source>
        <dbReference type="EMBL" id="GAA6269844.1"/>
    </source>
</evidence>
<protein>
    <recommendedName>
        <fullName evidence="4">CorA-like Mg2+ transporter protein</fullName>
    </recommendedName>
</protein>
<evidence type="ECO:0008006" key="4">
    <source>
        <dbReference type="Google" id="ProtNLM"/>
    </source>
</evidence>
<organism evidence="2 3">
    <name type="scientific">Enterocloster alcoholdehydrogenati</name>
    <dbReference type="NCBI Taxonomy" id="2547410"/>
    <lineage>
        <taxon>Bacteria</taxon>
        <taxon>Bacillati</taxon>
        <taxon>Bacillota</taxon>
        <taxon>Clostridia</taxon>
        <taxon>Lachnospirales</taxon>
        <taxon>Lachnospiraceae</taxon>
        <taxon>Enterocloster</taxon>
    </lineage>
</organism>
<keyword evidence="1" id="KW-0472">Membrane</keyword>
<accession>A0ABQ0B0P5</accession>
<reference evidence="2 3" key="1">
    <citation type="submission" date="2024-04" db="EMBL/GenBank/DDBJ databases">
        <title>Defined microbial consortia suppress multidrug-resistant proinflammatory Enterobacteriaceae via ecological control.</title>
        <authorList>
            <person name="Furuichi M."/>
            <person name="Kawaguchi T."/>
            <person name="Pust M."/>
            <person name="Yasuma K."/>
            <person name="Plichta D."/>
            <person name="Hasegawa N."/>
            <person name="Ohya T."/>
            <person name="Bhattarai S."/>
            <person name="Sasajima S."/>
            <person name="Aoto Y."/>
            <person name="Tuganbaev T."/>
            <person name="Yaginuma M."/>
            <person name="Ueda M."/>
            <person name="Okahashi N."/>
            <person name="Amafuji K."/>
            <person name="Kiridooshi Y."/>
            <person name="Sugita K."/>
            <person name="Strazar M."/>
            <person name="Skelly A."/>
            <person name="Suda W."/>
            <person name="Hattori M."/>
            <person name="Nakamoto N."/>
            <person name="Caballero S."/>
            <person name="Norman J."/>
            <person name="Olle B."/>
            <person name="Tanoue T."/>
            <person name="Arita M."/>
            <person name="Bucci V."/>
            <person name="Atarashi K."/>
            <person name="Xavier R."/>
            <person name="Honda K."/>
        </authorList>
    </citation>
    <scope>NUCLEOTIDE SEQUENCE [LARGE SCALE GENOMIC DNA]</scope>
    <source>
        <strain evidence="3">f13</strain>
    </source>
</reference>
<name>A0ABQ0B0P5_9FIRM</name>
<keyword evidence="1" id="KW-1133">Transmembrane helix</keyword>
<sequence>MDDEVLFISAYDSTHYKALNWILRKIRQSFLLTKKIKVQSLLKKYHLSFVATDEDFISVDGKAKVEAHYDYVHQGTTFSFSPKDGTDNDSDTMTFVKHSGFYINLRHAQSVLLDDRYFKINFTFWLSPFLVWINSQTYQVEAGVFMMNDVWFVVFEVIDYKTGKPLTKDDVGAKTKNYNLLLAEKYQFFDEEQPINAGMKIPEIIYQIVSNFTWELTNKCFCPKEYSFVHDTVVFSNNIENISDYLCKLIGTKAPISLVKDISTVEIYEYYPQDGCSVISNFDCNQFDTVLYPAIILEAVKLYIHVFQTSNLEDENDIHKLVRNDIYLQNLFCSPNLPIETHNLLNYVKESESYKKHSEALRLKISYLSAQNDLKKNRNATILNILLYIISLLGAIGTLDVIEDHFGVPFKYGFIAVVVLFALGLIWWIIEYRNNRRL</sequence>
<comment type="caution">
    <text evidence="2">The sequence shown here is derived from an EMBL/GenBank/DDBJ whole genome shotgun (WGS) entry which is preliminary data.</text>
</comment>
<dbReference type="Proteomes" id="UP001600894">
    <property type="component" value="Unassembled WGS sequence"/>
</dbReference>